<evidence type="ECO:0000256" key="5">
    <source>
        <dbReference type="PIRSR" id="PIRSR600760-2"/>
    </source>
</evidence>
<evidence type="ECO:0000256" key="4">
    <source>
        <dbReference type="ARBA" id="ARBA00022842"/>
    </source>
</evidence>
<dbReference type="SUPFAM" id="SSF56655">
    <property type="entry name" value="Carbohydrate phosphatase"/>
    <property type="match status" value="1"/>
</dbReference>
<keyword evidence="3" id="KW-0378">Hydrolase</keyword>
<sequence>MEEILRAAKKLAIQTALQAGQEAKNRFENLNSILVKDDFGDMVTEVDHLAEEIIVNGISRQFPDHVIDSEEAGHNGKTSDWVWVVDPLDGTNNYAIGMPLYSTTLALLYRGKPVLGVVYEPMVDRLFVAMAERGAYCNNVRIQVKKNEKIQRSSIGWIQGHAVQNEARAVKLRHHLDVNVRRMMRLWAPTLQWCMLAKGDLDGIVLYNSESSDLYAGILLVQEAGGIVIDYAGNPFEGGSEAEHYLIACHPEHKEYFMELVRQGLDNG</sequence>
<feature type="binding site" evidence="5">
    <location>
        <position position="88"/>
    </location>
    <ligand>
        <name>Mg(2+)</name>
        <dbReference type="ChEBI" id="CHEBI:18420"/>
        <label>1</label>
        <note>catalytic</note>
    </ligand>
</feature>
<dbReference type="PRINTS" id="PR00377">
    <property type="entry name" value="IMPHPHTASES"/>
</dbReference>
<dbReference type="InterPro" id="IPR000760">
    <property type="entry name" value="Inositol_monophosphatase-like"/>
</dbReference>
<evidence type="ECO:0000313" key="6">
    <source>
        <dbReference type="EMBL" id="MVP00815.1"/>
    </source>
</evidence>
<feature type="binding site" evidence="5">
    <location>
        <position position="70"/>
    </location>
    <ligand>
        <name>Mg(2+)</name>
        <dbReference type="ChEBI" id="CHEBI:18420"/>
        <label>1</label>
        <note>catalytic</note>
    </ligand>
</feature>
<dbReference type="PANTHER" id="PTHR20854">
    <property type="entry name" value="INOSITOL MONOPHOSPHATASE"/>
    <property type="match status" value="1"/>
</dbReference>
<feature type="binding site" evidence="5">
    <location>
        <position position="89"/>
    </location>
    <ligand>
        <name>Mg(2+)</name>
        <dbReference type="ChEBI" id="CHEBI:18420"/>
        <label>1</label>
        <note>catalytic</note>
    </ligand>
</feature>
<dbReference type="PANTHER" id="PTHR20854:SF4">
    <property type="entry name" value="INOSITOL-1-MONOPHOSPHATASE-RELATED"/>
    <property type="match status" value="1"/>
</dbReference>
<dbReference type="Proteomes" id="UP000490800">
    <property type="component" value="Unassembled WGS sequence"/>
</dbReference>
<dbReference type="Gene3D" id="3.30.540.10">
    <property type="entry name" value="Fructose-1,6-Bisphosphatase, subunit A, domain 1"/>
    <property type="match status" value="1"/>
</dbReference>
<dbReference type="GO" id="GO:0006020">
    <property type="term" value="P:inositol metabolic process"/>
    <property type="evidence" value="ECO:0007669"/>
    <property type="project" value="TreeGrafter"/>
</dbReference>
<protein>
    <submittedName>
        <fullName evidence="6">Inositol monophosphatase</fullName>
    </submittedName>
</protein>
<feature type="binding site" evidence="5">
    <location>
        <position position="213"/>
    </location>
    <ligand>
        <name>Mg(2+)</name>
        <dbReference type="ChEBI" id="CHEBI:18420"/>
        <label>1</label>
        <note>catalytic</note>
    </ligand>
</feature>
<proteinExistence type="predicted"/>
<evidence type="ECO:0000256" key="1">
    <source>
        <dbReference type="ARBA" id="ARBA00001946"/>
    </source>
</evidence>
<reference evidence="6 7" key="1">
    <citation type="journal article" date="2019" name="Microorganisms">
        <title>Paenibacillus lutrae sp. nov., A Chitinolytic Species Isolated from A River Otter in Castril Natural Park, Granada, Spain.</title>
        <authorList>
            <person name="Rodriguez M."/>
            <person name="Reina J.C."/>
            <person name="Bejar V."/>
            <person name="Llamas I."/>
        </authorList>
    </citation>
    <scope>NUCLEOTIDE SEQUENCE [LARGE SCALE GENOMIC DNA]</scope>
    <source>
        <strain evidence="6 7">N10</strain>
    </source>
</reference>
<gene>
    <name evidence="6" type="ORF">EDM21_14990</name>
</gene>
<dbReference type="GO" id="GO:0008934">
    <property type="term" value="F:inositol monophosphate 1-phosphatase activity"/>
    <property type="evidence" value="ECO:0007669"/>
    <property type="project" value="TreeGrafter"/>
</dbReference>
<dbReference type="EMBL" id="RHLK01000008">
    <property type="protein sequence ID" value="MVP00815.1"/>
    <property type="molecule type" value="Genomic_DNA"/>
</dbReference>
<keyword evidence="4 5" id="KW-0460">Magnesium</keyword>
<dbReference type="FunFam" id="3.30.540.10:FF:000003">
    <property type="entry name" value="Inositol-1-monophosphatase"/>
    <property type="match status" value="1"/>
</dbReference>
<dbReference type="Gene3D" id="3.40.190.80">
    <property type="match status" value="1"/>
</dbReference>
<dbReference type="GO" id="GO:0046872">
    <property type="term" value="F:metal ion binding"/>
    <property type="evidence" value="ECO:0007669"/>
    <property type="project" value="UniProtKB-KW"/>
</dbReference>
<dbReference type="Pfam" id="PF00459">
    <property type="entry name" value="Inositol_P"/>
    <property type="match status" value="1"/>
</dbReference>
<name>A0A7X3FJF2_9BACL</name>
<comment type="cofactor">
    <cofactor evidence="1 5">
        <name>Mg(2+)</name>
        <dbReference type="ChEBI" id="CHEBI:18420"/>
    </cofactor>
</comment>
<dbReference type="RefSeq" id="WP_166542026.1">
    <property type="nucleotide sequence ID" value="NZ_RHLK01000008.1"/>
</dbReference>
<dbReference type="GO" id="GO:0007165">
    <property type="term" value="P:signal transduction"/>
    <property type="evidence" value="ECO:0007669"/>
    <property type="project" value="TreeGrafter"/>
</dbReference>
<keyword evidence="7" id="KW-1185">Reference proteome</keyword>
<comment type="caution">
    <text evidence="6">The sequence shown here is derived from an EMBL/GenBank/DDBJ whole genome shotgun (WGS) entry which is preliminary data.</text>
</comment>
<keyword evidence="2 5" id="KW-0479">Metal-binding</keyword>
<evidence type="ECO:0000313" key="7">
    <source>
        <dbReference type="Proteomes" id="UP000490800"/>
    </source>
</evidence>
<feature type="binding site" evidence="5">
    <location>
        <position position="86"/>
    </location>
    <ligand>
        <name>Mg(2+)</name>
        <dbReference type="ChEBI" id="CHEBI:18420"/>
        <label>1</label>
        <note>catalytic</note>
    </ligand>
</feature>
<evidence type="ECO:0000256" key="2">
    <source>
        <dbReference type="ARBA" id="ARBA00022723"/>
    </source>
</evidence>
<organism evidence="6 7">
    <name type="scientific">Paenibacillus lutrae</name>
    <dbReference type="NCBI Taxonomy" id="2078573"/>
    <lineage>
        <taxon>Bacteria</taxon>
        <taxon>Bacillati</taxon>
        <taxon>Bacillota</taxon>
        <taxon>Bacilli</taxon>
        <taxon>Bacillales</taxon>
        <taxon>Paenibacillaceae</taxon>
        <taxon>Paenibacillus</taxon>
    </lineage>
</organism>
<dbReference type="AlphaFoldDB" id="A0A7X3FJF2"/>
<accession>A0A7X3FJF2</accession>
<evidence type="ECO:0000256" key="3">
    <source>
        <dbReference type="ARBA" id="ARBA00022801"/>
    </source>
</evidence>